<accession>A0A7D5M051</accession>
<reference evidence="7 8" key="1">
    <citation type="submission" date="2018-02" db="EMBL/GenBank/DDBJ databases">
        <title>Complete genome of Nitrosopumilus cobalaminigenes HCA1.</title>
        <authorList>
            <person name="Qin W."/>
            <person name="Zheng Y."/>
            <person name="Stahl D.A."/>
        </authorList>
    </citation>
    <scope>NUCLEOTIDE SEQUENCE [LARGE SCALE GENOMIC DNA]</scope>
    <source>
        <strain evidence="7 8">HCA1</strain>
    </source>
</reference>
<organism evidence="7 8">
    <name type="scientific">Nitrosopumilus cobalaminigenes</name>
    <dbReference type="NCBI Taxonomy" id="1470066"/>
    <lineage>
        <taxon>Archaea</taxon>
        <taxon>Nitrososphaerota</taxon>
        <taxon>Nitrososphaeria</taxon>
        <taxon>Nitrosopumilales</taxon>
        <taxon>Nitrosopumilaceae</taxon>
        <taxon>Nitrosopumilus</taxon>
    </lineage>
</organism>
<evidence type="ECO:0000313" key="8">
    <source>
        <dbReference type="Proteomes" id="UP000509771"/>
    </source>
</evidence>
<dbReference type="RefSeq" id="WP_179361410.1">
    <property type="nucleotide sequence ID" value="NZ_CP026993.1"/>
</dbReference>
<keyword evidence="8" id="KW-1185">Reference proteome</keyword>
<dbReference type="PANTHER" id="PTHR43699">
    <property type="entry name" value="3-DEHYDROQUINATE DEHYDRATASE"/>
    <property type="match status" value="1"/>
</dbReference>
<dbReference type="Pfam" id="PF01487">
    <property type="entry name" value="DHquinase_I"/>
    <property type="match status" value="1"/>
</dbReference>
<comment type="subunit">
    <text evidence="6">Homodimer.</text>
</comment>
<keyword evidence="5 6" id="KW-0704">Schiff base</keyword>
<dbReference type="UniPathway" id="UPA00053">
    <property type="reaction ID" value="UER00086"/>
</dbReference>
<evidence type="ECO:0000256" key="6">
    <source>
        <dbReference type="HAMAP-Rule" id="MF_00214"/>
    </source>
</evidence>
<feature type="binding site" evidence="6">
    <location>
        <position position="186"/>
    </location>
    <ligand>
        <name>3-dehydroquinate</name>
        <dbReference type="ChEBI" id="CHEBI:32364"/>
    </ligand>
</feature>
<feature type="active site" description="Schiff-base intermediate with substrate" evidence="6">
    <location>
        <position position="147"/>
    </location>
</feature>
<dbReference type="NCBIfam" id="TIGR01093">
    <property type="entry name" value="aroD"/>
    <property type="match status" value="1"/>
</dbReference>
<dbReference type="CDD" id="cd00502">
    <property type="entry name" value="DHQase_I"/>
    <property type="match status" value="1"/>
</dbReference>
<evidence type="ECO:0000256" key="2">
    <source>
        <dbReference type="ARBA" id="ARBA00022605"/>
    </source>
</evidence>
<dbReference type="OrthoDB" id="34329at2157"/>
<evidence type="ECO:0000256" key="5">
    <source>
        <dbReference type="ARBA" id="ARBA00023270"/>
    </source>
</evidence>
<dbReference type="SUPFAM" id="SSF51569">
    <property type="entry name" value="Aldolase"/>
    <property type="match status" value="1"/>
</dbReference>
<dbReference type="GeneID" id="56058922"/>
<keyword evidence="2 6" id="KW-0028">Amino-acid biosynthesis</keyword>
<dbReference type="GO" id="GO:0009423">
    <property type="term" value="P:chorismate biosynthetic process"/>
    <property type="evidence" value="ECO:0007669"/>
    <property type="project" value="UniProtKB-UniRule"/>
</dbReference>
<dbReference type="AlphaFoldDB" id="A0A7D5M051"/>
<comment type="caution">
    <text evidence="6">Lacks conserved residue(s) required for the propagation of feature annotation.</text>
</comment>
<comment type="pathway">
    <text evidence="6">Metabolic intermediate biosynthesis; chorismate biosynthesis; chorismate from D-erythrose 4-phosphate and phosphoenolpyruvate: step 3/7.</text>
</comment>
<dbReference type="EMBL" id="CP026993">
    <property type="protein sequence ID" value="QLH02571.1"/>
    <property type="molecule type" value="Genomic_DNA"/>
</dbReference>
<dbReference type="InterPro" id="IPR001381">
    <property type="entry name" value="DHquinase_I"/>
</dbReference>
<dbReference type="GO" id="GO:0046279">
    <property type="term" value="P:3,4-dihydroxybenzoate biosynthetic process"/>
    <property type="evidence" value="ECO:0007669"/>
    <property type="project" value="TreeGrafter"/>
</dbReference>
<protein>
    <recommendedName>
        <fullName evidence="6">3-dehydroquinate dehydratase</fullName>
        <shortName evidence="6">3-dehydroquinase</shortName>
        <ecNumber evidence="6">4.2.1.10</ecNumber>
    </recommendedName>
    <alternativeName>
        <fullName evidence="6">Type I DHQase</fullName>
    </alternativeName>
    <alternativeName>
        <fullName evidence="6">Type I dehydroquinase</fullName>
        <shortName evidence="6">DHQ1</shortName>
    </alternativeName>
</protein>
<dbReference type="GO" id="GO:0009073">
    <property type="term" value="P:aromatic amino acid family biosynthetic process"/>
    <property type="evidence" value="ECO:0007669"/>
    <property type="project" value="UniProtKB-KW"/>
</dbReference>
<feature type="active site" description="Proton donor/acceptor" evidence="6">
    <location>
        <position position="121"/>
    </location>
</feature>
<dbReference type="Proteomes" id="UP000509771">
    <property type="component" value="Chromosome"/>
</dbReference>
<dbReference type="EC" id="4.2.1.10" evidence="6"/>
<proteinExistence type="inferred from homology"/>
<evidence type="ECO:0000256" key="4">
    <source>
        <dbReference type="ARBA" id="ARBA00023239"/>
    </source>
</evidence>
<feature type="binding site" evidence="6">
    <location>
        <begin position="32"/>
        <end position="34"/>
    </location>
    <ligand>
        <name>3-dehydroquinate</name>
        <dbReference type="ChEBI" id="CHEBI:32364"/>
    </ligand>
</feature>
<dbReference type="InterPro" id="IPR050146">
    <property type="entry name" value="Type-I_3-dehydroquinase"/>
</dbReference>
<dbReference type="HAMAP" id="MF_00214">
    <property type="entry name" value="AroD"/>
    <property type="match status" value="1"/>
</dbReference>
<dbReference type="GO" id="GO:0008652">
    <property type="term" value="P:amino acid biosynthetic process"/>
    <property type="evidence" value="ECO:0007669"/>
    <property type="project" value="UniProtKB-KW"/>
</dbReference>
<dbReference type="KEGG" id="ncl:C5F47_02835"/>
<dbReference type="PANTHER" id="PTHR43699:SF1">
    <property type="entry name" value="3-DEHYDROQUINATE DEHYDRATASE"/>
    <property type="match status" value="1"/>
</dbReference>
<gene>
    <name evidence="6 7" type="primary">aroD</name>
    <name evidence="7" type="ORF">C5F47_02835</name>
</gene>
<feature type="binding site" evidence="6">
    <location>
        <position position="209"/>
    </location>
    <ligand>
        <name>3-dehydroquinate</name>
        <dbReference type="ChEBI" id="CHEBI:32364"/>
    </ligand>
</feature>
<feature type="binding site" evidence="6">
    <location>
        <position position="8"/>
    </location>
    <ligand>
        <name>3-dehydroquinate</name>
        <dbReference type="ChEBI" id="CHEBI:32364"/>
    </ligand>
</feature>
<sequence length="223" mass="25274">MKYKTCVSIAETTPTKTKKTLKIALSKSDFVEVRLDFLKISQIPEALELIKKNLNRIVCTLRPKTEGGKFSGNEKERIAILKLIAEYNPYLLDVEFNTLKKNSDLVKYLKTTKTKLLVSWHDFKKTPNSSELKKKINQMGKFSSNVKIVSTAKSTDDSTRMLELYSKRGKNNLIAFAMGDYGRISRILCLYLGSPYTYVSLGKAIAPGQFSVDEVKKITNLKK</sequence>
<keyword evidence="4 6" id="KW-0456">Lyase</keyword>
<dbReference type="GO" id="GO:0003855">
    <property type="term" value="F:3-dehydroquinate dehydratase activity"/>
    <property type="evidence" value="ECO:0007669"/>
    <property type="project" value="UniProtKB-UniRule"/>
</dbReference>
<comment type="similarity">
    <text evidence="6">Belongs to the type-I 3-dehydroquinase family.</text>
</comment>
<name>A0A7D5M051_9ARCH</name>
<evidence type="ECO:0000256" key="1">
    <source>
        <dbReference type="ARBA" id="ARBA00001864"/>
    </source>
</evidence>
<comment type="catalytic activity">
    <reaction evidence="1 6">
        <text>3-dehydroquinate = 3-dehydroshikimate + H2O</text>
        <dbReference type="Rhea" id="RHEA:21096"/>
        <dbReference type="ChEBI" id="CHEBI:15377"/>
        <dbReference type="ChEBI" id="CHEBI:16630"/>
        <dbReference type="ChEBI" id="CHEBI:32364"/>
        <dbReference type="EC" id="4.2.1.10"/>
    </reaction>
</comment>
<dbReference type="Gene3D" id="3.20.20.70">
    <property type="entry name" value="Aldolase class I"/>
    <property type="match status" value="1"/>
</dbReference>
<evidence type="ECO:0000256" key="3">
    <source>
        <dbReference type="ARBA" id="ARBA00023141"/>
    </source>
</evidence>
<comment type="function">
    <text evidence="6">Involved in the third step of the chorismate pathway, which leads to the biosynthesis of aromatic amino acids. Catalyzes the cis-dehydration of 3-dehydroquinate (DHQ) and introduces the first double bond of the aromatic ring to yield 3-dehydroshikimate.</text>
</comment>
<dbReference type="InterPro" id="IPR013785">
    <property type="entry name" value="Aldolase_TIM"/>
</dbReference>
<feature type="binding site" evidence="6">
    <location>
        <position position="62"/>
    </location>
    <ligand>
        <name>3-dehydroquinate</name>
        <dbReference type="ChEBI" id="CHEBI:32364"/>
    </ligand>
</feature>
<keyword evidence="3 6" id="KW-0057">Aromatic amino acid biosynthesis</keyword>
<evidence type="ECO:0000313" key="7">
    <source>
        <dbReference type="EMBL" id="QLH02571.1"/>
    </source>
</evidence>
<dbReference type="FunFam" id="3.20.20.70:FF:000290">
    <property type="entry name" value="3-dehydroquinate dehydratase"/>
    <property type="match status" value="1"/>
</dbReference>